<evidence type="ECO:0000313" key="7">
    <source>
        <dbReference type="Proteomes" id="UP000749559"/>
    </source>
</evidence>
<dbReference type="Proteomes" id="UP000749559">
    <property type="component" value="Unassembled WGS sequence"/>
</dbReference>
<feature type="compositionally biased region" description="Basic and acidic residues" evidence="4">
    <location>
        <begin position="168"/>
        <end position="213"/>
    </location>
</feature>
<feature type="domain" description="TFIIS N-terminal" evidence="5">
    <location>
        <begin position="73"/>
        <end position="147"/>
    </location>
</feature>
<protein>
    <recommendedName>
        <fullName evidence="5">TFIIS N-terminal domain-containing protein</fullName>
    </recommendedName>
</protein>
<comment type="caution">
    <text evidence="6">The sequence shown here is derived from an EMBL/GenBank/DDBJ whole genome shotgun (WGS) entry which is preliminary data.</text>
</comment>
<proteinExistence type="predicted"/>
<dbReference type="SUPFAM" id="SSF47676">
    <property type="entry name" value="Conserved domain common to transcription factors TFIIS, elongin A, CRSP70"/>
    <property type="match status" value="1"/>
</dbReference>
<dbReference type="GO" id="GO:0072357">
    <property type="term" value="C:PTW/PP1 phosphatase complex"/>
    <property type="evidence" value="ECO:0007669"/>
    <property type="project" value="TreeGrafter"/>
</dbReference>
<dbReference type="GO" id="GO:0000785">
    <property type="term" value="C:chromatin"/>
    <property type="evidence" value="ECO:0007669"/>
    <property type="project" value="TreeGrafter"/>
</dbReference>
<dbReference type="PROSITE" id="PS51319">
    <property type="entry name" value="TFIIS_N"/>
    <property type="match status" value="1"/>
</dbReference>
<dbReference type="PANTHER" id="PTHR46557:SF1">
    <property type="entry name" value="SERINE_THREONINE-PROTEIN PHOSPHATASE 1 REGULATORY SUBUNIT 10"/>
    <property type="match status" value="1"/>
</dbReference>
<evidence type="ECO:0000256" key="2">
    <source>
        <dbReference type="ARBA" id="ARBA00023242"/>
    </source>
</evidence>
<dbReference type="Pfam" id="PF08711">
    <property type="entry name" value="Med26"/>
    <property type="match status" value="1"/>
</dbReference>
<gene>
    <name evidence="6" type="ORF">OFUS_LOCUS11369</name>
</gene>
<evidence type="ECO:0000256" key="3">
    <source>
        <dbReference type="PROSITE-ProRule" id="PRU00649"/>
    </source>
</evidence>
<evidence type="ECO:0000256" key="1">
    <source>
        <dbReference type="ARBA" id="ARBA00004123"/>
    </source>
</evidence>
<feature type="compositionally biased region" description="Basic and acidic residues" evidence="4">
    <location>
        <begin position="273"/>
        <end position="282"/>
    </location>
</feature>
<comment type="subcellular location">
    <subcellularLocation>
        <location evidence="1 3">Nucleus</location>
    </subcellularLocation>
</comment>
<name>A0A8S4NZA4_OWEFU</name>
<feature type="compositionally biased region" description="Basic and acidic residues" evidence="4">
    <location>
        <begin position="416"/>
        <end position="425"/>
    </location>
</feature>
<evidence type="ECO:0000313" key="6">
    <source>
        <dbReference type="EMBL" id="CAH1785294.1"/>
    </source>
</evidence>
<feature type="compositionally biased region" description="Polar residues" evidence="4">
    <location>
        <begin position="226"/>
        <end position="235"/>
    </location>
</feature>
<keyword evidence="7" id="KW-1185">Reference proteome</keyword>
<dbReference type="Gene3D" id="1.20.930.10">
    <property type="entry name" value="Conserved domain common to transcription factors TFIIS, elongin A, CRSP70"/>
    <property type="match status" value="1"/>
</dbReference>
<keyword evidence="2 3" id="KW-0539">Nucleus</keyword>
<reference evidence="6" key="1">
    <citation type="submission" date="2022-03" db="EMBL/GenBank/DDBJ databases">
        <authorList>
            <person name="Martin C."/>
        </authorList>
    </citation>
    <scope>NUCLEOTIDE SEQUENCE</scope>
</reference>
<feature type="compositionally biased region" description="Low complexity" evidence="4">
    <location>
        <begin position="724"/>
        <end position="736"/>
    </location>
</feature>
<dbReference type="AlphaFoldDB" id="A0A8S4NZA4"/>
<dbReference type="InterPro" id="IPR003617">
    <property type="entry name" value="TFIIS/CRSP70_N_sub"/>
</dbReference>
<feature type="region of interest" description="Disordered" evidence="4">
    <location>
        <begin position="147"/>
        <end position="338"/>
    </location>
</feature>
<evidence type="ECO:0000259" key="5">
    <source>
        <dbReference type="PROSITE" id="PS51319"/>
    </source>
</evidence>
<feature type="compositionally biased region" description="Basic and acidic residues" evidence="4">
    <location>
        <begin position="765"/>
        <end position="783"/>
    </location>
</feature>
<feature type="region of interest" description="Disordered" evidence="4">
    <location>
        <begin position="720"/>
        <end position="783"/>
    </location>
</feature>
<sequence length="783" mass="86041">MNMAPIDPQALLKALAPLLGKTGAVKGEAEAKRITGLMKDASKLVSRCVYLQIFKTTTDTTVLQTFIKAGGWNVLNTWLQDAKNEDNVPLLIELLKVYVQMPVSVELLRQNSCAKTIKALGKATENTQLKGLADDIVDTWMKAIKGNKESNGDKKDDKDKKKKHHKSSHGDKSSHSDKSSHGDKSSPRGEKSSKHTHEKSSSSTKVDSKKSDSKQTNNKIHKQSSNDKNGVSNDTKNGENSKPRPKTVKSLPQKFRSHGLEEASAMKLLPKKKPVEVKDKLSVKRLIGNGTSSKEPPEKKHRPISPVQLPDKKIQLPNKPSPDTKGKIQLIPPKKLPPHELKESVGFMAALDVMVAPVVKKKKKATKQPPTPTSPNAPKVPSFYKDTLEDGGMSPTENGDSNSVTGDDASTLSSRRSSEEKMDTSEKEEEELVNGKKKKRVSWADDSKLRQMHYFEMNDDERVNVNRLKSFEELRNLERAKDKDVFKQAHVGGQNEDTTTMEFMRWYTPALIDGLTPPQNEPGCNSEEKKIQTEREATVLQAIYFNKAMIPDSPAEADPEAIEPNHHPKIIPLEDESNQEDEPYNPEDTHPVVDAPPMNTGLNLPPAIQGGVLSPELAQLVANMQQQQPNQQQMSSGESPTQGDITVNNVNKLLASMMGGQSSGGMSPNQEMMLTDKLKSMLEPFQGQLPPPGPGMMPPPGFMGIPPPGFPPFGMNGPPPGGMSPPHMHGPPMGMHGPPPGMRGPNPRGGRGGRWNNQGSRRQPKPCEHFMKGHFDPRVKSIN</sequence>
<feature type="compositionally biased region" description="Polar residues" evidence="4">
    <location>
        <begin position="395"/>
        <end position="415"/>
    </location>
</feature>
<feature type="region of interest" description="Disordered" evidence="4">
    <location>
        <begin position="360"/>
        <end position="443"/>
    </location>
</feature>
<dbReference type="GO" id="GO:0008157">
    <property type="term" value="F:protein phosphatase 1 binding"/>
    <property type="evidence" value="ECO:0007669"/>
    <property type="project" value="TreeGrafter"/>
</dbReference>
<evidence type="ECO:0000256" key="4">
    <source>
        <dbReference type="SAM" id="MobiDB-lite"/>
    </source>
</evidence>
<feature type="compositionally biased region" description="Basic and acidic residues" evidence="4">
    <location>
        <begin position="147"/>
        <end position="159"/>
    </location>
</feature>
<accession>A0A8S4NZA4</accession>
<dbReference type="SMART" id="SM00509">
    <property type="entry name" value="TFS2N"/>
    <property type="match status" value="1"/>
</dbReference>
<dbReference type="GO" id="GO:0005634">
    <property type="term" value="C:nucleus"/>
    <property type="evidence" value="ECO:0007669"/>
    <property type="project" value="UniProtKB-SubCell"/>
</dbReference>
<organism evidence="6 7">
    <name type="scientific">Owenia fusiformis</name>
    <name type="common">Polychaete worm</name>
    <dbReference type="NCBI Taxonomy" id="6347"/>
    <lineage>
        <taxon>Eukaryota</taxon>
        <taxon>Metazoa</taxon>
        <taxon>Spiralia</taxon>
        <taxon>Lophotrochozoa</taxon>
        <taxon>Annelida</taxon>
        <taxon>Polychaeta</taxon>
        <taxon>Sedentaria</taxon>
        <taxon>Canalipalpata</taxon>
        <taxon>Sabellida</taxon>
        <taxon>Oweniida</taxon>
        <taxon>Oweniidae</taxon>
        <taxon>Owenia</taxon>
    </lineage>
</organism>
<dbReference type="OrthoDB" id="2138378at2759"/>
<dbReference type="InterPro" id="IPR017923">
    <property type="entry name" value="TFIIS_N"/>
</dbReference>
<dbReference type="PANTHER" id="PTHR46557">
    <property type="entry name" value="SERINE/THREONINE-PROTEIN PHOSPHATASE 1 REGULATORY SUBUNIT 10-RELATED"/>
    <property type="match status" value="1"/>
</dbReference>
<dbReference type="InterPro" id="IPR035441">
    <property type="entry name" value="TFIIS/LEDGF_dom_sf"/>
</dbReference>
<dbReference type="EMBL" id="CAIIXF020000006">
    <property type="protein sequence ID" value="CAH1785294.1"/>
    <property type="molecule type" value="Genomic_DNA"/>
</dbReference>